<dbReference type="InterPro" id="IPR051599">
    <property type="entry name" value="Cell_Envelope_Assoc"/>
</dbReference>
<organism evidence="3 4">
    <name type="scientific">Calidifontibacillus erzurumensis</name>
    <dbReference type="NCBI Taxonomy" id="2741433"/>
    <lineage>
        <taxon>Bacteria</taxon>
        <taxon>Bacillati</taxon>
        <taxon>Bacillota</taxon>
        <taxon>Bacilli</taxon>
        <taxon>Bacillales</taxon>
        <taxon>Bacillaceae</taxon>
        <taxon>Calidifontibacillus/Schinkia group</taxon>
        <taxon>Calidifontibacillus</taxon>
    </lineage>
</organism>
<dbReference type="Proteomes" id="UP000625804">
    <property type="component" value="Unassembled WGS sequence"/>
</dbReference>
<comment type="caution">
    <text evidence="3">The sequence shown here is derived from an EMBL/GenBank/DDBJ whole genome shotgun (WGS) entry which is preliminary data.</text>
</comment>
<proteinExistence type="predicted"/>
<dbReference type="Gene3D" id="3.40.50.620">
    <property type="entry name" value="HUPs"/>
    <property type="match status" value="1"/>
</dbReference>
<keyword evidence="1" id="KW-0812">Transmembrane</keyword>
<feature type="domain" description="DUF218" evidence="2">
    <location>
        <begin position="49"/>
        <end position="196"/>
    </location>
</feature>
<evidence type="ECO:0000256" key="1">
    <source>
        <dbReference type="SAM" id="Phobius"/>
    </source>
</evidence>
<dbReference type="InterPro" id="IPR014729">
    <property type="entry name" value="Rossmann-like_a/b/a_fold"/>
</dbReference>
<evidence type="ECO:0000313" key="4">
    <source>
        <dbReference type="Proteomes" id="UP000625804"/>
    </source>
</evidence>
<evidence type="ECO:0000259" key="2">
    <source>
        <dbReference type="Pfam" id="PF02698"/>
    </source>
</evidence>
<gene>
    <name evidence="3" type="ORF">HR057_08245</name>
</gene>
<dbReference type="GO" id="GO:0000270">
    <property type="term" value="P:peptidoglycan metabolic process"/>
    <property type="evidence" value="ECO:0007669"/>
    <property type="project" value="TreeGrafter"/>
</dbReference>
<accession>A0A8J8KBM1</accession>
<dbReference type="InterPro" id="IPR003848">
    <property type="entry name" value="DUF218"/>
</dbReference>
<keyword evidence="4" id="KW-1185">Reference proteome</keyword>
<keyword evidence="1" id="KW-1133">Transmembrane helix</keyword>
<dbReference type="PANTHER" id="PTHR30336">
    <property type="entry name" value="INNER MEMBRANE PROTEIN, PROBABLE PERMEASE"/>
    <property type="match status" value="1"/>
</dbReference>
<evidence type="ECO:0000313" key="3">
    <source>
        <dbReference type="EMBL" id="NSL51757.1"/>
    </source>
</evidence>
<dbReference type="AlphaFoldDB" id="A0A8J8KBM1"/>
<dbReference type="CDD" id="cd06259">
    <property type="entry name" value="YdcF-like"/>
    <property type="match status" value="1"/>
</dbReference>
<dbReference type="GO" id="GO:0005886">
    <property type="term" value="C:plasma membrane"/>
    <property type="evidence" value="ECO:0007669"/>
    <property type="project" value="TreeGrafter"/>
</dbReference>
<dbReference type="EMBL" id="JABTTE010000009">
    <property type="protein sequence ID" value="NSL51757.1"/>
    <property type="molecule type" value="Genomic_DNA"/>
</dbReference>
<protein>
    <submittedName>
        <fullName evidence="3">YdcF family protein</fullName>
    </submittedName>
</protein>
<dbReference type="GO" id="GO:0043164">
    <property type="term" value="P:Gram-negative-bacterium-type cell wall biogenesis"/>
    <property type="evidence" value="ECO:0007669"/>
    <property type="project" value="TreeGrafter"/>
</dbReference>
<dbReference type="RefSeq" id="WP_173730964.1">
    <property type="nucleotide sequence ID" value="NZ_JABTTE010000009.1"/>
</dbReference>
<reference evidence="3" key="1">
    <citation type="submission" date="2020-06" db="EMBL/GenBank/DDBJ databases">
        <title>A novel thermopfilic bacterium from Erzurum, Turkey.</title>
        <authorList>
            <person name="Adiguzel A."/>
            <person name="Ay H."/>
            <person name="Baltaci M.O."/>
        </authorList>
    </citation>
    <scope>NUCLEOTIDE SEQUENCE</scope>
    <source>
        <strain evidence="3">P2</strain>
    </source>
</reference>
<sequence>MKKRKLNRFLVFSLGTFLFFILIAFLVKNPLLQSVADFLIADETMEKSDVIIVLGGEIKGERTKRAVELFNQGYADVLLFSDGTDLSWRTKAVDEMVDLARELGVPEDAIQKETSSRSTYENAVFSKEIMLDKNYQSAIVVTTDWHSKRSKFIFDKVFDETNIKLTYANAPDERIDSLKNWWKDSEKQQIVLTEWAKFIVYWLKYSF</sequence>
<dbReference type="Pfam" id="PF02698">
    <property type="entry name" value="DUF218"/>
    <property type="match status" value="1"/>
</dbReference>
<dbReference type="PANTHER" id="PTHR30336:SF4">
    <property type="entry name" value="ENVELOPE BIOGENESIS FACTOR ELYC"/>
    <property type="match status" value="1"/>
</dbReference>
<feature type="transmembrane region" description="Helical" evidence="1">
    <location>
        <begin position="9"/>
        <end position="27"/>
    </location>
</feature>
<keyword evidence="1" id="KW-0472">Membrane</keyword>
<name>A0A8J8KBM1_9BACI</name>